<keyword evidence="3" id="KW-1185">Reference proteome</keyword>
<organism evidence="2 3">
    <name type="scientific">Caenorhabditis briggsae</name>
    <dbReference type="NCBI Taxonomy" id="6238"/>
    <lineage>
        <taxon>Eukaryota</taxon>
        <taxon>Metazoa</taxon>
        <taxon>Ecdysozoa</taxon>
        <taxon>Nematoda</taxon>
        <taxon>Chromadorea</taxon>
        <taxon>Rhabditida</taxon>
        <taxon>Rhabditina</taxon>
        <taxon>Rhabditomorpha</taxon>
        <taxon>Rhabditoidea</taxon>
        <taxon>Rhabditidae</taxon>
        <taxon>Peloderinae</taxon>
        <taxon>Caenorhabditis</taxon>
    </lineage>
</organism>
<reference evidence="2 3" key="1">
    <citation type="submission" date="2022-04" db="EMBL/GenBank/DDBJ databases">
        <title>Chromosome-level reference genomes for two strains of Caenorhabditis briggsae: an improved platform for comparative genomics.</title>
        <authorList>
            <person name="Stevens L."/>
            <person name="Andersen E."/>
        </authorList>
    </citation>
    <scope>NUCLEOTIDE SEQUENCE [LARGE SCALE GENOMIC DNA]</scope>
    <source>
        <strain evidence="2">VX34</strain>
        <tissue evidence="2">Whole-organism</tissue>
    </source>
</reference>
<keyword evidence="1" id="KW-0472">Membrane</keyword>
<evidence type="ECO:0000313" key="3">
    <source>
        <dbReference type="Proteomes" id="UP000829354"/>
    </source>
</evidence>
<dbReference type="AlphaFoldDB" id="A0AAE9EQF4"/>
<keyword evidence="1" id="KW-1133">Transmembrane helix</keyword>
<evidence type="ECO:0000256" key="1">
    <source>
        <dbReference type="SAM" id="Phobius"/>
    </source>
</evidence>
<dbReference type="Proteomes" id="UP000829354">
    <property type="component" value="Chromosome III"/>
</dbReference>
<proteinExistence type="predicted"/>
<sequence>MMSVSKVFLYLSPTICTRFGECEHRCLLGKINVTEIEEEGVSTYEERQLIFIAGDIYAGVKDSSFPMMLAVSFGANIRSRRTMIVDGVTSWFTSWYFIAMASIVIVVLIIVGVIFVKFYFERKVVTTLLAIWQRSLTAVKGHECLLNKIWMKANHFEQKVSLLWWTNLQMTDTRT</sequence>
<accession>A0AAE9EQF4</accession>
<gene>
    <name evidence="2" type="ORF">L5515_004985</name>
</gene>
<dbReference type="EMBL" id="CP092622">
    <property type="protein sequence ID" value="UMM25003.1"/>
    <property type="molecule type" value="Genomic_DNA"/>
</dbReference>
<protein>
    <submittedName>
        <fullName evidence="2">Uncharacterized protein</fullName>
    </submittedName>
</protein>
<evidence type="ECO:0000313" key="2">
    <source>
        <dbReference type="EMBL" id="UMM25003.1"/>
    </source>
</evidence>
<name>A0AAE9EQF4_CAEBR</name>
<feature type="transmembrane region" description="Helical" evidence="1">
    <location>
        <begin position="95"/>
        <end position="120"/>
    </location>
</feature>
<keyword evidence="1" id="KW-0812">Transmembrane</keyword>